<feature type="compositionally biased region" description="Basic and acidic residues" evidence="1">
    <location>
        <begin position="1"/>
        <end position="12"/>
    </location>
</feature>
<evidence type="ECO:0000256" key="1">
    <source>
        <dbReference type="SAM" id="MobiDB-lite"/>
    </source>
</evidence>
<proteinExistence type="predicted"/>
<dbReference type="EMBL" id="ML975358">
    <property type="protein sequence ID" value="KAF1831656.1"/>
    <property type="molecule type" value="Genomic_DNA"/>
</dbReference>
<evidence type="ECO:0000313" key="3">
    <source>
        <dbReference type="Proteomes" id="UP000800040"/>
    </source>
</evidence>
<feature type="compositionally biased region" description="Pro residues" evidence="1">
    <location>
        <begin position="26"/>
        <end position="39"/>
    </location>
</feature>
<organism evidence="2 3">
    <name type="scientific">Decorospora gaudefroyi</name>
    <dbReference type="NCBI Taxonomy" id="184978"/>
    <lineage>
        <taxon>Eukaryota</taxon>
        <taxon>Fungi</taxon>
        <taxon>Dikarya</taxon>
        <taxon>Ascomycota</taxon>
        <taxon>Pezizomycotina</taxon>
        <taxon>Dothideomycetes</taxon>
        <taxon>Pleosporomycetidae</taxon>
        <taxon>Pleosporales</taxon>
        <taxon>Pleosporineae</taxon>
        <taxon>Pleosporaceae</taxon>
        <taxon>Decorospora</taxon>
    </lineage>
</organism>
<sequence length="52" mass="5670">MPEHHAIPDRYEIPSILNHPTAYSTPNPPPPSHPPPQHPSPNLALPIPSSQP</sequence>
<accession>A0A6A5K6F0</accession>
<dbReference type="AlphaFoldDB" id="A0A6A5K6F0"/>
<evidence type="ECO:0000313" key="2">
    <source>
        <dbReference type="EMBL" id="KAF1831656.1"/>
    </source>
</evidence>
<feature type="region of interest" description="Disordered" evidence="1">
    <location>
        <begin position="1"/>
        <end position="52"/>
    </location>
</feature>
<name>A0A6A5K6F0_9PLEO</name>
<protein>
    <submittedName>
        <fullName evidence="2">Uncharacterized protein</fullName>
    </submittedName>
</protein>
<dbReference type="Proteomes" id="UP000800040">
    <property type="component" value="Unassembled WGS sequence"/>
</dbReference>
<gene>
    <name evidence="2" type="ORF">BDW02DRAFT_571841</name>
</gene>
<keyword evidence="3" id="KW-1185">Reference proteome</keyword>
<reference evidence="2" key="1">
    <citation type="submission" date="2020-01" db="EMBL/GenBank/DDBJ databases">
        <authorList>
            <consortium name="DOE Joint Genome Institute"/>
            <person name="Haridas S."/>
            <person name="Albert R."/>
            <person name="Binder M."/>
            <person name="Bloem J."/>
            <person name="Labutti K."/>
            <person name="Salamov A."/>
            <person name="Andreopoulos B."/>
            <person name="Baker S.E."/>
            <person name="Barry K."/>
            <person name="Bills G."/>
            <person name="Bluhm B.H."/>
            <person name="Cannon C."/>
            <person name="Castanera R."/>
            <person name="Culley D.E."/>
            <person name="Daum C."/>
            <person name="Ezra D."/>
            <person name="Gonzalez J.B."/>
            <person name="Henrissat B."/>
            <person name="Kuo A."/>
            <person name="Liang C."/>
            <person name="Lipzen A."/>
            <person name="Lutzoni F."/>
            <person name="Magnuson J."/>
            <person name="Mondo S."/>
            <person name="Nolan M."/>
            <person name="Ohm R."/>
            <person name="Pangilinan J."/>
            <person name="Park H.-J."/>
            <person name="Ramirez L."/>
            <person name="Alfaro M."/>
            <person name="Sun H."/>
            <person name="Tritt A."/>
            <person name="Yoshinaga Y."/>
            <person name="Zwiers L.-H."/>
            <person name="Turgeon B.G."/>
            <person name="Goodwin S.B."/>
            <person name="Spatafora J.W."/>
            <person name="Crous P.W."/>
            <person name="Grigoriev I.V."/>
        </authorList>
    </citation>
    <scope>NUCLEOTIDE SEQUENCE</scope>
    <source>
        <strain evidence="2">P77</strain>
    </source>
</reference>